<evidence type="ECO:0000256" key="2">
    <source>
        <dbReference type="ARBA" id="ARBA00022801"/>
    </source>
</evidence>
<dbReference type="EMBL" id="VKHP01000009">
    <property type="protein sequence ID" value="NEU95063.1"/>
    <property type="molecule type" value="Genomic_DNA"/>
</dbReference>
<protein>
    <recommendedName>
        <fullName evidence="4">Putative HNH nuclease YajD</fullName>
    </recommendedName>
</protein>
<keyword evidence="7" id="KW-1185">Reference proteome</keyword>
<name>A0A6P1B9U4_9BRAD</name>
<dbReference type="RefSeq" id="WP_163150932.1">
    <property type="nucleotide sequence ID" value="NZ_VKHP01000009.1"/>
</dbReference>
<dbReference type="PANTHER" id="PTHR41286:SF1">
    <property type="entry name" value="HNH NUCLEASE YAJD-RELATED"/>
    <property type="match status" value="1"/>
</dbReference>
<dbReference type="GO" id="GO:0016787">
    <property type="term" value="F:hydrolase activity"/>
    <property type="evidence" value="ECO:0007669"/>
    <property type="project" value="UniProtKB-KW"/>
</dbReference>
<dbReference type="GO" id="GO:0008270">
    <property type="term" value="F:zinc ion binding"/>
    <property type="evidence" value="ECO:0007669"/>
    <property type="project" value="InterPro"/>
</dbReference>
<dbReference type="GO" id="GO:0004519">
    <property type="term" value="F:endonuclease activity"/>
    <property type="evidence" value="ECO:0007669"/>
    <property type="project" value="UniProtKB-KW"/>
</dbReference>
<proteinExistence type="inferred from homology"/>
<dbReference type="PANTHER" id="PTHR41286">
    <property type="entry name" value="HNH NUCLEASE YAJD-RELATED"/>
    <property type="match status" value="1"/>
</dbReference>
<reference evidence="6 7" key="1">
    <citation type="journal article" date="2020" name="Arch. Microbiol.">
        <title>Bradyrhizobium uaiense sp. nov., a new highly efficient cowpea symbiont.</title>
        <authorList>
            <person name="Cabral Michel D."/>
            <person name="Azarias Guimaraes A."/>
            <person name="Martins da Costa E."/>
            <person name="Soares de Carvalho T."/>
            <person name="Balsanelli E."/>
            <person name="Willems A."/>
            <person name="Maltempi de Souza E."/>
            <person name="de Souza Moreira F.M."/>
        </authorList>
    </citation>
    <scope>NUCLEOTIDE SEQUENCE [LARGE SCALE GENOMIC DNA]</scope>
    <source>
        <strain evidence="6 7">UFLA 03-164</strain>
    </source>
</reference>
<evidence type="ECO:0000256" key="3">
    <source>
        <dbReference type="ARBA" id="ARBA00038412"/>
    </source>
</evidence>
<evidence type="ECO:0000256" key="1">
    <source>
        <dbReference type="ARBA" id="ARBA00022722"/>
    </source>
</evidence>
<evidence type="ECO:0000313" key="7">
    <source>
        <dbReference type="Proteomes" id="UP000468531"/>
    </source>
</evidence>
<evidence type="ECO:0000256" key="4">
    <source>
        <dbReference type="ARBA" id="ARBA00040194"/>
    </source>
</evidence>
<evidence type="ECO:0000313" key="6">
    <source>
        <dbReference type="EMBL" id="NEU95063.1"/>
    </source>
</evidence>
<accession>A0A6P1B9U4</accession>
<dbReference type="GO" id="GO:0003676">
    <property type="term" value="F:nucleic acid binding"/>
    <property type="evidence" value="ECO:0007669"/>
    <property type="project" value="InterPro"/>
</dbReference>
<keyword evidence="6" id="KW-0255">Endonuclease</keyword>
<feature type="domain" description="HNH nuclease" evidence="5">
    <location>
        <begin position="17"/>
        <end position="75"/>
    </location>
</feature>
<dbReference type="GO" id="GO:0005829">
    <property type="term" value="C:cytosol"/>
    <property type="evidence" value="ECO:0007669"/>
    <property type="project" value="TreeGrafter"/>
</dbReference>
<evidence type="ECO:0000259" key="5">
    <source>
        <dbReference type="SMART" id="SM00507"/>
    </source>
</evidence>
<dbReference type="AlphaFoldDB" id="A0A6P1B9U4"/>
<dbReference type="Pfam" id="PF01844">
    <property type="entry name" value="HNH"/>
    <property type="match status" value="1"/>
</dbReference>
<dbReference type="Gene3D" id="1.10.30.50">
    <property type="match status" value="1"/>
</dbReference>
<keyword evidence="1" id="KW-0540">Nuclease</keyword>
<organism evidence="6 7">
    <name type="scientific">Bradyrhizobium uaiense</name>
    <dbReference type="NCBI Taxonomy" id="2594946"/>
    <lineage>
        <taxon>Bacteria</taxon>
        <taxon>Pseudomonadati</taxon>
        <taxon>Pseudomonadota</taxon>
        <taxon>Alphaproteobacteria</taxon>
        <taxon>Hyphomicrobiales</taxon>
        <taxon>Nitrobacteraceae</taxon>
        <taxon>Bradyrhizobium</taxon>
    </lineage>
</organism>
<dbReference type="Proteomes" id="UP000468531">
    <property type="component" value="Unassembled WGS sequence"/>
</dbReference>
<dbReference type="InterPro" id="IPR002711">
    <property type="entry name" value="HNH"/>
</dbReference>
<sequence length="93" mass="11218">MPQPPWKAWYKLARWRALRLRIFLRDLYTCQRKACGRVEPDTSLLVCDHVIPHRGDERLFWDEGNLQTLCKACHDRDKQREEQASLHMRGVWD</sequence>
<dbReference type="CDD" id="cd00085">
    <property type="entry name" value="HNHc"/>
    <property type="match status" value="1"/>
</dbReference>
<gene>
    <name evidence="6" type="ORF">FNJ47_04265</name>
</gene>
<dbReference type="InterPro" id="IPR003615">
    <property type="entry name" value="HNH_nuc"/>
</dbReference>
<keyword evidence="2" id="KW-0378">Hydrolase</keyword>
<dbReference type="SMART" id="SM00507">
    <property type="entry name" value="HNHc"/>
    <property type="match status" value="1"/>
</dbReference>
<comment type="similarity">
    <text evidence="3">Belongs to the HNH nuclease family.</text>
</comment>
<comment type="caution">
    <text evidence="6">The sequence shown here is derived from an EMBL/GenBank/DDBJ whole genome shotgun (WGS) entry which is preliminary data.</text>
</comment>